<comment type="subcellular location">
    <subcellularLocation>
        <location evidence="1">Membrane</location>
        <topology evidence="1">Multi-pass membrane protein</topology>
    </subcellularLocation>
</comment>
<dbReference type="AlphaFoldDB" id="A0A6J7KVH0"/>
<evidence type="ECO:0000256" key="5">
    <source>
        <dbReference type="SAM" id="Phobius"/>
    </source>
</evidence>
<dbReference type="InterPro" id="IPR004841">
    <property type="entry name" value="AA-permease/SLC12A_dom"/>
</dbReference>
<dbReference type="Pfam" id="PF00324">
    <property type="entry name" value="AA_permease"/>
    <property type="match status" value="1"/>
</dbReference>
<sequence length="201" mass="20687">MLFVAFAGYARVTVLGEEVRNPRRTIPRAVMVSLLVALVLYFLVGAVVLLAAREGVTLGSAPLSDVARATGPEWLRSLIPVAAVIAAGTALMSLMAGMGRTLFAMAHGGDAPLVFSRVSGRRVPLVGELAAAALVLLVVMLGGIAGALALSAGSIGLYYAVAHLSALRMTFDEQPPPRWVPWAGLVGCTALMAGAVLVLVA</sequence>
<gene>
    <name evidence="7" type="ORF">UFOPK3773_01843</name>
</gene>
<organism evidence="7">
    <name type="scientific">freshwater metagenome</name>
    <dbReference type="NCBI Taxonomy" id="449393"/>
    <lineage>
        <taxon>unclassified sequences</taxon>
        <taxon>metagenomes</taxon>
        <taxon>ecological metagenomes</taxon>
    </lineage>
</organism>
<dbReference type="PANTHER" id="PTHR42770:SF7">
    <property type="entry name" value="MEMBRANE PROTEIN"/>
    <property type="match status" value="1"/>
</dbReference>
<dbReference type="GO" id="GO:0055085">
    <property type="term" value="P:transmembrane transport"/>
    <property type="evidence" value="ECO:0007669"/>
    <property type="project" value="InterPro"/>
</dbReference>
<feature type="transmembrane region" description="Helical" evidence="5">
    <location>
        <begin position="179"/>
        <end position="200"/>
    </location>
</feature>
<dbReference type="Gene3D" id="1.20.1740.10">
    <property type="entry name" value="Amino acid/polyamine transporter I"/>
    <property type="match status" value="1"/>
</dbReference>
<dbReference type="PANTHER" id="PTHR42770">
    <property type="entry name" value="AMINO ACID TRANSPORTER-RELATED"/>
    <property type="match status" value="1"/>
</dbReference>
<name>A0A6J7KVH0_9ZZZZ</name>
<dbReference type="GO" id="GO:0016020">
    <property type="term" value="C:membrane"/>
    <property type="evidence" value="ECO:0007669"/>
    <property type="project" value="UniProtKB-SubCell"/>
</dbReference>
<evidence type="ECO:0000256" key="4">
    <source>
        <dbReference type="ARBA" id="ARBA00023136"/>
    </source>
</evidence>
<dbReference type="InterPro" id="IPR050367">
    <property type="entry name" value="APC_superfamily"/>
</dbReference>
<protein>
    <submittedName>
        <fullName evidence="7">Unannotated protein</fullName>
    </submittedName>
</protein>
<feature type="transmembrane region" description="Helical" evidence="5">
    <location>
        <begin position="29"/>
        <end position="52"/>
    </location>
</feature>
<feature type="transmembrane region" description="Helical" evidence="5">
    <location>
        <begin position="129"/>
        <end position="159"/>
    </location>
</feature>
<accession>A0A6J7KVH0</accession>
<evidence type="ECO:0000256" key="3">
    <source>
        <dbReference type="ARBA" id="ARBA00022989"/>
    </source>
</evidence>
<evidence type="ECO:0000256" key="1">
    <source>
        <dbReference type="ARBA" id="ARBA00004141"/>
    </source>
</evidence>
<evidence type="ECO:0000313" key="7">
    <source>
        <dbReference type="EMBL" id="CAB4958522.1"/>
    </source>
</evidence>
<feature type="domain" description="Amino acid permease/ SLC12A" evidence="6">
    <location>
        <begin position="2"/>
        <end position="167"/>
    </location>
</feature>
<evidence type="ECO:0000256" key="2">
    <source>
        <dbReference type="ARBA" id="ARBA00022692"/>
    </source>
</evidence>
<proteinExistence type="predicted"/>
<feature type="transmembrane region" description="Helical" evidence="5">
    <location>
        <begin position="78"/>
        <end position="97"/>
    </location>
</feature>
<keyword evidence="3 5" id="KW-1133">Transmembrane helix</keyword>
<keyword evidence="2 5" id="KW-0812">Transmembrane</keyword>
<dbReference type="EMBL" id="CAFBNF010000254">
    <property type="protein sequence ID" value="CAB4958522.1"/>
    <property type="molecule type" value="Genomic_DNA"/>
</dbReference>
<evidence type="ECO:0000259" key="6">
    <source>
        <dbReference type="Pfam" id="PF00324"/>
    </source>
</evidence>
<reference evidence="7" key="1">
    <citation type="submission" date="2020-05" db="EMBL/GenBank/DDBJ databases">
        <authorList>
            <person name="Chiriac C."/>
            <person name="Salcher M."/>
            <person name="Ghai R."/>
            <person name="Kavagutti S V."/>
        </authorList>
    </citation>
    <scope>NUCLEOTIDE SEQUENCE</scope>
</reference>
<keyword evidence="4 5" id="KW-0472">Membrane</keyword>